<evidence type="ECO:0000313" key="1">
    <source>
        <dbReference type="EMBL" id="EQD30526.1"/>
    </source>
</evidence>
<organism evidence="1">
    <name type="scientific">mine drainage metagenome</name>
    <dbReference type="NCBI Taxonomy" id="410659"/>
    <lineage>
        <taxon>unclassified sequences</taxon>
        <taxon>metagenomes</taxon>
        <taxon>ecological metagenomes</taxon>
    </lineage>
</organism>
<reference evidence="1" key="1">
    <citation type="submission" date="2013-08" db="EMBL/GenBank/DDBJ databases">
        <authorList>
            <person name="Mendez C."/>
            <person name="Richter M."/>
            <person name="Ferrer M."/>
            <person name="Sanchez J."/>
        </authorList>
    </citation>
    <scope>NUCLEOTIDE SEQUENCE</scope>
</reference>
<name>T0Y5Y0_9ZZZZ</name>
<reference evidence="1" key="2">
    <citation type="journal article" date="2014" name="ISME J.">
        <title>Microbial stratification in low pH oxic and suboxic macroscopic growths along an acid mine drainage.</title>
        <authorList>
            <person name="Mendez-Garcia C."/>
            <person name="Mesa V."/>
            <person name="Sprenger R.R."/>
            <person name="Richter M."/>
            <person name="Diez M.S."/>
            <person name="Solano J."/>
            <person name="Bargiela R."/>
            <person name="Golyshina O.V."/>
            <person name="Manteca A."/>
            <person name="Ramos J.L."/>
            <person name="Gallego J.R."/>
            <person name="Llorente I."/>
            <person name="Martins Dos Santos V.A."/>
            <person name="Jensen O.N."/>
            <person name="Pelaez A.I."/>
            <person name="Sanchez J."/>
            <person name="Ferrer M."/>
        </authorList>
    </citation>
    <scope>NUCLEOTIDE SEQUENCE</scope>
</reference>
<sequence length="55" mass="6144">MASAFKVADQIVMLLHGKIVYRGTAEEIRACPDPEVQRFIQGRASEAELDALERL</sequence>
<dbReference type="AlphaFoldDB" id="T0Y5Y0"/>
<proteinExistence type="predicted"/>
<dbReference type="EMBL" id="AUZX01015006">
    <property type="protein sequence ID" value="EQD30526.1"/>
    <property type="molecule type" value="Genomic_DNA"/>
</dbReference>
<accession>T0Y5Y0</accession>
<gene>
    <name evidence="1" type="ORF">B1A_20342</name>
</gene>
<protein>
    <submittedName>
        <fullName evidence="1">Uncharacterized protein</fullName>
    </submittedName>
</protein>
<comment type="caution">
    <text evidence="1">The sequence shown here is derived from an EMBL/GenBank/DDBJ whole genome shotgun (WGS) entry which is preliminary data.</text>
</comment>